<dbReference type="HAMAP" id="MF_01581">
    <property type="entry name" value="UPF0482"/>
    <property type="match status" value="1"/>
</dbReference>
<dbReference type="EMBL" id="LN681231">
    <property type="protein sequence ID" value="CEK27544.1"/>
    <property type="molecule type" value="Genomic_DNA"/>
</dbReference>
<name>A0A085U7J8_YERRU</name>
<dbReference type="KEGG" id="yru:BD65_337"/>
<reference evidence="4" key="1">
    <citation type="journal article" date="2015" name="Genome Announc.">
        <title>Complete Genome Sequence of Yersinia ruckeri Strain CSF007-82, Etiologic Agent of Red Mouth Disease in Salmonid Fish.</title>
        <authorList>
            <person name="Nelson M.C."/>
            <person name="LaPatra S.E."/>
            <person name="Welch T.J."/>
            <person name="Graf J."/>
        </authorList>
    </citation>
    <scope>NUCLEOTIDE SEQUENCE</scope>
    <source>
        <strain evidence="4">CSF007-82</strain>
    </source>
</reference>
<organism evidence="4">
    <name type="scientific">Yersinia ruckeri</name>
    <dbReference type="NCBI Taxonomy" id="29486"/>
    <lineage>
        <taxon>Bacteria</taxon>
        <taxon>Pseudomonadati</taxon>
        <taxon>Pseudomonadota</taxon>
        <taxon>Gammaproteobacteria</taxon>
        <taxon>Enterobacterales</taxon>
        <taxon>Yersiniaceae</taxon>
        <taxon>Yersinia</taxon>
    </lineage>
</organism>
<keyword evidence="1 2" id="KW-0732">Signal</keyword>
<dbReference type="EMBL" id="UHJG01000001">
    <property type="protein sequence ID" value="SUP99059.1"/>
    <property type="molecule type" value="Genomic_DNA"/>
</dbReference>
<feature type="signal peptide" evidence="2">
    <location>
        <begin position="1"/>
        <end position="31"/>
    </location>
</feature>
<dbReference type="KEGG" id="yrb:UGYR_01750"/>
<dbReference type="OrthoDB" id="6455281at2"/>
<feature type="region of interest" description="Disordered" evidence="3">
    <location>
        <begin position="47"/>
        <end position="82"/>
    </location>
</feature>
<proteinExistence type="inferred from homology"/>
<feature type="compositionally biased region" description="Basic and acidic residues" evidence="3">
    <location>
        <begin position="54"/>
        <end position="71"/>
    </location>
</feature>
<dbReference type="eggNOG" id="ENOG5032SRB">
    <property type="taxonomic scope" value="Bacteria"/>
</dbReference>
<evidence type="ECO:0000313" key="5">
    <source>
        <dbReference type="EMBL" id="SUP99059.1"/>
    </source>
</evidence>
<comment type="similarity">
    <text evidence="2">Belongs to the UPF0482 family.</text>
</comment>
<dbReference type="PATRIC" id="fig|29486.44.peg.1435"/>
<accession>A0A085U7J8</accession>
<evidence type="ECO:0000256" key="2">
    <source>
        <dbReference type="HAMAP-Rule" id="MF_01581"/>
    </source>
</evidence>
<dbReference type="GeneID" id="66879485"/>
<evidence type="ECO:0000256" key="3">
    <source>
        <dbReference type="SAM" id="MobiDB-lite"/>
    </source>
</evidence>
<dbReference type="Proteomes" id="UP000255169">
    <property type="component" value="Unassembled WGS sequence"/>
</dbReference>
<dbReference type="AlphaFoldDB" id="A0A085U7J8"/>
<dbReference type="STRING" id="29486.UGYR_01750"/>
<keyword evidence="6" id="KW-1185">Reference proteome</keyword>
<feature type="chain" id="PRO_5015204464" description="UPF0482 protein CSF007_8955" evidence="2">
    <location>
        <begin position="32"/>
        <end position="125"/>
    </location>
</feature>
<gene>
    <name evidence="5" type="primary">ynfB</name>
    <name evidence="4" type="ORF">CSF007_8955</name>
    <name evidence="5" type="ORF">NCTC10476_00350</name>
</gene>
<dbReference type="NCBIfam" id="NF010180">
    <property type="entry name" value="PRK13659.1"/>
    <property type="match status" value="1"/>
</dbReference>
<reference evidence="5 6" key="2">
    <citation type="submission" date="2018-06" db="EMBL/GenBank/DDBJ databases">
        <authorList>
            <consortium name="Pathogen Informatics"/>
            <person name="Doyle S."/>
        </authorList>
    </citation>
    <scope>NUCLEOTIDE SEQUENCE [LARGE SCALE GENOMIC DNA]</scope>
    <source>
        <strain evidence="5 6">NCTC10476</strain>
    </source>
</reference>
<sequence precursor="true">MKTHRLHAAMRALLPIAVLMLPLSWSSAVLAQSSSCTQGSTCVSVGGNNANDPLAKEEARQSKEQWDETQRLRKKVNNRKEKDFDKYDVAQDAKDQCLSSSNFNAYWEPNTERCLDRQSGHKINP</sequence>
<dbReference type="InterPro" id="IPR009700">
    <property type="entry name" value="DUF1283"/>
</dbReference>
<protein>
    <recommendedName>
        <fullName evidence="2">UPF0482 protein CSF007_8955</fullName>
    </recommendedName>
</protein>
<evidence type="ECO:0000313" key="4">
    <source>
        <dbReference type="EMBL" id="CEK27544.1"/>
    </source>
</evidence>
<evidence type="ECO:0000256" key="1">
    <source>
        <dbReference type="ARBA" id="ARBA00022729"/>
    </source>
</evidence>
<dbReference type="RefSeq" id="WP_004717421.1">
    <property type="nucleotide sequence ID" value="NZ_CABIHT010000069.1"/>
</dbReference>
<dbReference type="Pfam" id="PF06932">
    <property type="entry name" value="DUF1283"/>
    <property type="match status" value="1"/>
</dbReference>
<evidence type="ECO:0000313" key="6">
    <source>
        <dbReference type="Proteomes" id="UP000255169"/>
    </source>
</evidence>